<comment type="caution">
    <text evidence="3">The sequence shown here is derived from an EMBL/GenBank/DDBJ whole genome shotgun (WGS) entry which is preliminary data.</text>
</comment>
<name>A0A6B0SC86_9EURY</name>
<proteinExistence type="inferred from homology"/>
<dbReference type="PRINTS" id="PR01438">
    <property type="entry name" value="UNVRSLSTRESS"/>
</dbReference>
<gene>
    <name evidence="3" type="ORF">GRX66_01100</name>
</gene>
<evidence type="ECO:0000259" key="2">
    <source>
        <dbReference type="Pfam" id="PF00582"/>
    </source>
</evidence>
<organism evidence="3 4">
    <name type="scientific">Halobacterium bonnevillei</name>
    <dbReference type="NCBI Taxonomy" id="2692200"/>
    <lineage>
        <taxon>Archaea</taxon>
        <taxon>Methanobacteriati</taxon>
        <taxon>Methanobacteriota</taxon>
        <taxon>Stenosarchaea group</taxon>
        <taxon>Halobacteria</taxon>
        <taxon>Halobacteriales</taxon>
        <taxon>Halobacteriaceae</taxon>
        <taxon>Halobacterium</taxon>
    </lineage>
</organism>
<evidence type="ECO:0000313" key="3">
    <source>
        <dbReference type="EMBL" id="MXR19264.1"/>
    </source>
</evidence>
<dbReference type="SUPFAM" id="SSF52402">
    <property type="entry name" value="Adenine nucleotide alpha hydrolases-like"/>
    <property type="match status" value="2"/>
</dbReference>
<dbReference type="InterPro" id="IPR014729">
    <property type="entry name" value="Rossmann-like_a/b/a_fold"/>
</dbReference>
<sequence>MYERVLIAVDGSDEAKHAARRGLELAARFDAAVDVLHVVPESALGLTRTADERAELRDRGESLLDEIEALASEAGQSVSTTLLDGKPAPAICENVAERDADLVVLGRQGMTGLGKRLLGGVTERVLHQSPAPVLVVPAEAELTGDDTEYSRILVPTDGSENAERATPHAIALAETHDARIHALHVVDLQAAGGVFDAGGLEPEFVERLEARGRAAVSSVAGDVDESGAGVDVETAVERATSYDGTAGGIRSYVDSEDVDLVVMGSHGRSNLQRQLLGSVASTVLRTVDVPVLVVARAQ</sequence>
<dbReference type="AlphaFoldDB" id="A0A6B0SC86"/>
<reference evidence="3 4" key="1">
    <citation type="submission" date="2019-12" db="EMBL/GenBank/DDBJ databases">
        <title>Isolation and characterization of three novel carbon monoxide-oxidizing members of Halobacteria from salione crusts and soils.</title>
        <authorList>
            <person name="Myers M.R."/>
            <person name="King G.M."/>
        </authorList>
    </citation>
    <scope>NUCLEOTIDE SEQUENCE [LARGE SCALE GENOMIC DNA]</scope>
    <source>
        <strain evidence="3 4">PCN9</strain>
    </source>
</reference>
<protein>
    <submittedName>
        <fullName evidence="3">Universal stress protein</fullName>
    </submittedName>
</protein>
<dbReference type="Gene3D" id="3.40.50.620">
    <property type="entry name" value="HUPs"/>
    <property type="match status" value="2"/>
</dbReference>
<dbReference type="Pfam" id="PF00582">
    <property type="entry name" value="Usp"/>
    <property type="match status" value="2"/>
</dbReference>
<dbReference type="PANTHER" id="PTHR46268:SF6">
    <property type="entry name" value="UNIVERSAL STRESS PROTEIN UP12"/>
    <property type="match status" value="1"/>
</dbReference>
<accession>A0A6B0SC86</accession>
<evidence type="ECO:0000313" key="4">
    <source>
        <dbReference type="Proteomes" id="UP000471521"/>
    </source>
</evidence>
<evidence type="ECO:0000256" key="1">
    <source>
        <dbReference type="ARBA" id="ARBA00008791"/>
    </source>
</evidence>
<dbReference type="OrthoDB" id="105697at2157"/>
<dbReference type="CDD" id="cd00293">
    <property type="entry name" value="USP-like"/>
    <property type="match status" value="2"/>
</dbReference>
<dbReference type="InterPro" id="IPR006015">
    <property type="entry name" value="Universal_stress_UspA"/>
</dbReference>
<dbReference type="InterPro" id="IPR006016">
    <property type="entry name" value="UspA"/>
</dbReference>
<dbReference type="Proteomes" id="UP000471521">
    <property type="component" value="Unassembled WGS sequence"/>
</dbReference>
<feature type="domain" description="UspA" evidence="2">
    <location>
        <begin position="1"/>
        <end position="137"/>
    </location>
</feature>
<dbReference type="RefSeq" id="WP_159524857.1">
    <property type="nucleotide sequence ID" value="NZ_WUUU01000003.1"/>
</dbReference>
<dbReference type="EMBL" id="WUUU01000003">
    <property type="protein sequence ID" value="MXR19264.1"/>
    <property type="molecule type" value="Genomic_DNA"/>
</dbReference>
<dbReference type="PANTHER" id="PTHR46268">
    <property type="entry name" value="STRESS RESPONSE PROTEIN NHAX"/>
    <property type="match status" value="1"/>
</dbReference>
<feature type="domain" description="UspA" evidence="2">
    <location>
        <begin position="149"/>
        <end position="294"/>
    </location>
</feature>
<keyword evidence="4" id="KW-1185">Reference proteome</keyword>
<comment type="similarity">
    <text evidence="1">Belongs to the universal stress protein A family.</text>
</comment>